<dbReference type="RefSeq" id="WP_093026634.1">
    <property type="nucleotide sequence ID" value="NZ_FPBK01000025.1"/>
</dbReference>
<evidence type="ECO:0000313" key="3">
    <source>
        <dbReference type="Proteomes" id="UP000199138"/>
    </source>
</evidence>
<dbReference type="Proteomes" id="UP000199138">
    <property type="component" value="Unassembled WGS sequence"/>
</dbReference>
<feature type="signal peptide" evidence="1">
    <location>
        <begin position="1"/>
        <end position="23"/>
    </location>
</feature>
<reference evidence="2 3" key="1">
    <citation type="submission" date="2016-10" db="EMBL/GenBank/DDBJ databases">
        <authorList>
            <person name="de Groot N.N."/>
        </authorList>
    </citation>
    <scope>NUCLEOTIDE SEQUENCE [LARGE SCALE GENOMIC DNA]</scope>
    <source>
        <strain evidence="2 3">CGMCC 1.12333</strain>
    </source>
</reference>
<name>A0A1I7IYX7_9FLAO</name>
<keyword evidence="3" id="KW-1185">Reference proteome</keyword>
<evidence type="ECO:0000256" key="1">
    <source>
        <dbReference type="SAM" id="SignalP"/>
    </source>
</evidence>
<dbReference type="STRING" id="1224947.SAMN05216480_12520"/>
<dbReference type="Pfam" id="PF20130">
    <property type="entry name" value="DUF6520"/>
    <property type="match status" value="1"/>
</dbReference>
<sequence>MKNVKKMLLPAFVLLAGIGGAFATHTAKNADVAVQNGFRYDPMATAIQCIETDVQCSDTGSTVCTWTDAENVSHDLYREVNETVCGDELFEYIP</sequence>
<evidence type="ECO:0000313" key="2">
    <source>
        <dbReference type="EMBL" id="SFU78094.1"/>
    </source>
</evidence>
<proteinExistence type="predicted"/>
<accession>A0A1I7IYX7</accession>
<keyword evidence="1" id="KW-0732">Signal</keyword>
<protein>
    <recommendedName>
        <fullName evidence="4">NVEALA protein</fullName>
    </recommendedName>
</protein>
<dbReference type="EMBL" id="FPBK01000025">
    <property type="protein sequence ID" value="SFU78094.1"/>
    <property type="molecule type" value="Genomic_DNA"/>
</dbReference>
<dbReference type="InterPro" id="IPR045391">
    <property type="entry name" value="DUF6520"/>
</dbReference>
<dbReference type="AlphaFoldDB" id="A0A1I7IYX7"/>
<evidence type="ECO:0008006" key="4">
    <source>
        <dbReference type="Google" id="ProtNLM"/>
    </source>
</evidence>
<feature type="chain" id="PRO_5011705740" description="NVEALA protein" evidence="1">
    <location>
        <begin position="24"/>
        <end position="94"/>
    </location>
</feature>
<gene>
    <name evidence="2" type="ORF">SAMN05216480_12520</name>
</gene>
<organism evidence="2 3">
    <name type="scientific">Pustulibacterium marinum</name>
    <dbReference type="NCBI Taxonomy" id="1224947"/>
    <lineage>
        <taxon>Bacteria</taxon>
        <taxon>Pseudomonadati</taxon>
        <taxon>Bacteroidota</taxon>
        <taxon>Flavobacteriia</taxon>
        <taxon>Flavobacteriales</taxon>
        <taxon>Flavobacteriaceae</taxon>
        <taxon>Pustulibacterium</taxon>
    </lineage>
</organism>